<feature type="compositionally biased region" description="Basic residues" evidence="1">
    <location>
        <begin position="228"/>
        <end position="244"/>
    </location>
</feature>
<protein>
    <submittedName>
        <fullName evidence="2">Uncharacterized protein</fullName>
    </submittedName>
</protein>
<feature type="region of interest" description="Disordered" evidence="1">
    <location>
        <begin position="1"/>
        <end position="111"/>
    </location>
</feature>
<feature type="compositionally biased region" description="Gly residues" evidence="1">
    <location>
        <begin position="102"/>
        <end position="111"/>
    </location>
</feature>
<evidence type="ECO:0000313" key="3">
    <source>
        <dbReference type="Proteomes" id="UP000198864"/>
    </source>
</evidence>
<dbReference type="STRING" id="285676.GA0070561_0025"/>
<dbReference type="EMBL" id="FMCR01000010">
    <property type="protein sequence ID" value="SCF43164.1"/>
    <property type="molecule type" value="Genomic_DNA"/>
</dbReference>
<gene>
    <name evidence="2" type="ORF">GA0070561_0025</name>
</gene>
<feature type="region of interest" description="Disordered" evidence="1">
    <location>
        <begin position="194"/>
        <end position="244"/>
    </location>
</feature>
<name>A0A1C5ADS5_9ACTN</name>
<feature type="compositionally biased region" description="Basic residues" evidence="1">
    <location>
        <begin position="31"/>
        <end position="43"/>
    </location>
</feature>
<feature type="compositionally biased region" description="Pro residues" evidence="1">
    <location>
        <begin position="215"/>
        <end position="224"/>
    </location>
</feature>
<evidence type="ECO:0000256" key="1">
    <source>
        <dbReference type="SAM" id="MobiDB-lite"/>
    </source>
</evidence>
<sequence length="244" mass="26847">MFRKDTARFRKVSGRVDGPRPLAPHRNSTGFRRRRRRRRRRTGSRQVRADGAGRQGRVGVSTLPPPHPAGRGIGMPRPGVSGRRAHRNTYRTTPRRESASGCGTGGGGGGRCHQVLRRSPVVAVLRCGRGIPVRSHRTTVLLVRHRAVGPGCTLSDADLCPGHGAQSVAGPSPVGFGKPVGRWRCEHRRRGWSMVRRPPLSASVPPRPRRSRAPPSGPPRPAPAGPATRRRRRESGRHRWRPPR</sequence>
<evidence type="ECO:0000313" key="2">
    <source>
        <dbReference type="EMBL" id="SCF43164.1"/>
    </source>
</evidence>
<reference evidence="2 3" key="1">
    <citation type="submission" date="2016-06" db="EMBL/GenBank/DDBJ databases">
        <authorList>
            <person name="Kjaerup R.B."/>
            <person name="Dalgaard T.S."/>
            <person name="Juul-Madsen H.R."/>
        </authorList>
    </citation>
    <scope>NUCLEOTIDE SEQUENCE [LARGE SCALE GENOMIC DNA]</scope>
    <source>
        <strain evidence="2 3">DSM 44871</strain>
    </source>
</reference>
<dbReference type="AlphaFoldDB" id="A0A1C5ADS5"/>
<dbReference type="Proteomes" id="UP000198864">
    <property type="component" value="Unassembled WGS sequence"/>
</dbReference>
<organism evidence="2 3">
    <name type="scientific">Micromonospora saelicesensis</name>
    <dbReference type="NCBI Taxonomy" id="285676"/>
    <lineage>
        <taxon>Bacteria</taxon>
        <taxon>Bacillati</taxon>
        <taxon>Actinomycetota</taxon>
        <taxon>Actinomycetes</taxon>
        <taxon>Micromonosporales</taxon>
        <taxon>Micromonosporaceae</taxon>
        <taxon>Micromonospora</taxon>
    </lineage>
</organism>
<proteinExistence type="predicted"/>
<accession>A0A1C5ADS5</accession>